<sequence length="758" mass="80996">MPFVPELVSTTRYSNRTGDADGNADKNADGSSSESTLAASKPRFLPEPIETTRRTNRTRAPEPSSSSSNASTPKATLLNANGNNTNSHINFAGTPLSGGASSNSNDINPVTPPATGTKSRFLPEPVETTRRSNRTPAAKVETKKKNGWGRESDSEEEVNQTHHHHHQRRIPVPVVGAGKSKWFPADEDARWTHFPSPPTPGRSPAGHVHVHVRSSVRLSPTAAYGVAYSRQANIDNNDDSYFPKHLTTFKAPEEEPISSQVRVVQNSNSGGPGQFIRAAANNNKNNNGNNKNAVAGIIITASASNRANANANANTNANLPTSVRSGHDERVEQVEQVAGASSSSPLSSSPASSLKSNASEPNYLLDSSSSQSAIPSITSSQYFDNNNTLEISQQAGQPGLNPSTILIRDFGYRSSRPTPLKIPSPACASACTPWPAASGVPKPVTENRIAQHSGPVTKVRPLPQTGPASLSSLDPSYTHTHTTTNTADILRDQVLAAQSQLIRDKQALLTPTYTYTPSNPNSSLNSSKSSSAVLHSPPPNGSDEPKRKKPLLPFSFIPAAPRALNSPLLRSPGQIRLSPGFPSTPLLCESPMPTTLFYESSKMNKDGHGDYFSAKRAEKQPSAMSICSDASSAVSRDTALTTPSTRPSSPGLLKYGYPTTSTSSLVQMVCQAPQPISAEPPNMCPSKKCEVTTEFVVAVFNYLSLGHESIAKKFDKELCEATGWSLERVVTDRLGALREYVEEYVDKKPGFGSGMGGW</sequence>
<keyword evidence="3" id="KW-1185">Reference proteome</keyword>
<evidence type="ECO:0000313" key="3">
    <source>
        <dbReference type="Proteomes" id="UP000015100"/>
    </source>
</evidence>
<protein>
    <submittedName>
        <fullName evidence="2">Uncharacterized protein</fullName>
    </submittedName>
</protein>
<feature type="region of interest" description="Disordered" evidence="1">
    <location>
        <begin position="311"/>
        <end position="371"/>
    </location>
</feature>
<dbReference type="AlphaFoldDB" id="S8A2R1"/>
<dbReference type="Proteomes" id="UP000015100">
    <property type="component" value="Unassembled WGS sequence"/>
</dbReference>
<feature type="region of interest" description="Disordered" evidence="1">
    <location>
        <begin position="456"/>
        <end position="480"/>
    </location>
</feature>
<dbReference type="OrthoDB" id="4716584at2759"/>
<feature type="compositionally biased region" description="Low complexity" evidence="1">
    <location>
        <begin position="340"/>
        <end position="359"/>
    </location>
</feature>
<evidence type="ECO:0000256" key="1">
    <source>
        <dbReference type="SAM" id="MobiDB-lite"/>
    </source>
</evidence>
<reference evidence="2 3" key="1">
    <citation type="journal article" date="2013" name="PLoS Genet.">
        <title>Genomic mechanisms accounting for the adaptation to parasitism in nematode-trapping fungi.</title>
        <authorList>
            <person name="Meerupati T."/>
            <person name="Andersson K.M."/>
            <person name="Friman E."/>
            <person name="Kumar D."/>
            <person name="Tunlid A."/>
            <person name="Ahren D."/>
        </authorList>
    </citation>
    <scope>NUCLEOTIDE SEQUENCE [LARGE SCALE GENOMIC DNA]</scope>
    <source>
        <strain evidence="2 3">CBS 200.50</strain>
    </source>
</reference>
<feature type="compositionally biased region" description="Polar residues" evidence="1">
    <location>
        <begin position="99"/>
        <end position="118"/>
    </location>
</feature>
<gene>
    <name evidence="2" type="ORF">H072_9041</name>
</gene>
<comment type="caution">
    <text evidence="2">The sequence shown here is derived from an EMBL/GenBank/DDBJ whole genome shotgun (WGS) entry which is preliminary data.</text>
</comment>
<feature type="compositionally biased region" description="Low complexity" evidence="1">
    <location>
        <begin position="61"/>
        <end position="86"/>
    </location>
</feature>
<proteinExistence type="predicted"/>
<feature type="region of interest" description="Disordered" evidence="1">
    <location>
        <begin position="1"/>
        <end position="169"/>
    </location>
</feature>
<evidence type="ECO:0000313" key="2">
    <source>
        <dbReference type="EMBL" id="EPS37290.1"/>
    </source>
</evidence>
<feature type="compositionally biased region" description="Polar residues" evidence="1">
    <location>
        <begin position="8"/>
        <end position="17"/>
    </location>
</feature>
<dbReference type="HOGENOM" id="CLU_385406_0_0_1"/>
<accession>S8A2R1</accession>
<dbReference type="OMA" id="FYESSKM"/>
<reference evidence="3" key="2">
    <citation type="submission" date="2013-04" db="EMBL/GenBank/DDBJ databases">
        <title>Genomic mechanisms accounting for the adaptation to parasitism in nematode-trapping fungi.</title>
        <authorList>
            <person name="Ahren D.G."/>
        </authorList>
    </citation>
    <scope>NUCLEOTIDE SEQUENCE [LARGE SCALE GENOMIC DNA]</scope>
    <source>
        <strain evidence="3">CBS 200.50</strain>
    </source>
</reference>
<dbReference type="EMBL" id="AQGS01000677">
    <property type="protein sequence ID" value="EPS37290.1"/>
    <property type="molecule type" value="Genomic_DNA"/>
</dbReference>
<feature type="region of interest" description="Disordered" evidence="1">
    <location>
        <begin position="513"/>
        <end position="550"/>
    </location>
</feature>
<name>S8A2R1_DACHA</name>
<feature type="compositionally biased region" description="Low complexity" evidence="1">
    <location>
        <begin position="513"/>
        <end position="535"/>
    </location>
</feature>
<organism evidence="2 3">
    <name type="scientific">Dactylellina haptotyla (strain CBS 200.50)</name>
    <name type="common">Nematode-trapping fungus</name>
    <name type="synonym">Monacrosporium haptotylum</name>
    <dbReference type="NCBI Taxonomy" id="1284197"/>
    <lineage>
        <taxon>Eukaryota</taxon>
        <taxon>Fungi</taxon>
        <taxon>Dikarya</taxon>
        <taxon>Ascomycota</taxon>
        <taxon>Pezizomycotina</taxon>
        <taxon>Orbiliomycetes</taxon>
        <taxon>Orbiliales</taxon>
        <taxon>Orbiliaceae</taxon>
        <taxon>Dactylellina</taxon>
    </lineage>
</organism>
<feature type="compositionally biased region" description="Polar residues" evidence="1">
    <location>
        <begin position="466"/>
        <end position="477"/>
    </location>
</feature>
<feature type="compositionally biased region" description="Basic and acidic residues" evidence="1">
    <location>
        <begin position="140"/>
        <end position="152"/>
    </location>
</feature>